<comment type="caution">
    <text evidence="6">The sequence shown here is derived from an EMBL/GenBank/DDBJ whole genome shotgun (WGS) entry which is preliminary data.</text>
</comment>
<keyword evidence="2 4" id="KW-0808">Transferase</keyword>
<dbReference type="NCBIfam" id="NF002367">
    <property type="entry name" value="PRK01346.1-4"/>
    <property type="match status" value="1"/>
</dbReference>
<dbReference type="Pfam" id="PF17668">
    <property type="entry name" value="Acetyltransf_17"/>
    <property type="match status" value="1"/>
</dbReference>
<feature type="active site" description="Proton acceptor; via carboxylate" evidence="4">
    <location>
        <position position="408"/>
    </location>
</feature>
<dbReference type="InterPro" id="IPR016181">
    <property type="entry name" value="Acyl_CoA_acyltransferase"/>
</dbReference>
<dbReference type="Proteomes" id="UP001165283">
    <property type="component" value="Unassembled WGS sequence"/>
</dbReference>
<dbReference type="EMBL" id="JAGSOV010000024">
    <property type="protein sequence ID" value="MCO1655793.1"/>
    <property type="molecule type" value="Genomic_DNA"/>
</dbReference>
<accession>A0ABT0ZYH4</accession>
<dbReference type="SUPFAM" id="SSF55718">
    <property type="entry name" value="SCP-like"/>
    <property type="match status" value="1"/>
</dbReference>
<dbReference type="InterPro" id="IPR022902">
    <property type="entry name" value="NAcTrfase_Eis"/>
</dbReference>
<keyword evidence="7" id="KW-1185">Reference proteome</keyword>
<evidence type="ECO:0000313" key="7">
    <source>
        <dbReference type="Proteomes" id="UP001165283"/>
    </source>
</evidence>
<dbReference type="RefSeq" id="WP_252437912.1">
    <property type="nucleotide sequence ID" value="NZ_JAGSOV010000024.1"/>
</dbReference>
<dbReference type="HAMAP" id="MF_01812">
    <property type="entry name" value="Eis"/>
    <property type="match status" value="1"/>
</dbReference>
<evidence type="ECO:0000256" key="1">
    <source>
        <dbReference type="ARBA" id="ARBA00009213"/>
    </source>
</evidence>
<dbReference type="PANTHER" id="PTHR37817">
    <property type="entry name" value="N-ACETYLTRANSFERASE EIS"/>
    <property type="match status" value="1"/>
</dbReference>
<dbReference type="PANTHER" id="PTHR37817:SF1">
    <property type="entry name" value="N-ACETYLTRANSFERASE EIS"/>
    <property type="match status" value="1"/>
</dbReference>
<evidence type="ECO:0000256" key="2">
    <source>
        <dbReference type="ARBA" id="ARBA00022679"/>
    </source>
</evidence>
<evidence type="ECO:0000256" key="3">
    <source>
        <dbReference type="ARBA" id="ARBA00023315"/>
    </source>
</evidence>
<dbReference type="Gene3D" id="3.40.630.30">
    <property type="match status" value="2"/>
</dbReference>
<dbReference type="Pfam" id="PF13527">
    <property type="entry name" value="Acetyltransf_9"/>
    <property type="match status" value="1"/>
</dbReference>
<proteinExistence type="inferred from homology"/>
<comment type="similarity">
    <text evidence="1 4">Belongs to the acetyltransferase Eis family.</text>
</comment>
<dbReference type="InterPro" id="IPR051554">
    <property type="entry name" value="Acetyltransferase_Eis"/>
</dbReference>
<sequence length="408" mass="44297">MAELTVRPTVEGDFEEFMGVSSTAFLDEWVEREPYTRRSFATHRFHVAVDRGGDGSEELVGTCGILGRRVTFPGAGPTPVAAVTAVTVKPGHRRRGALTAMMRTQLHGLHETGGEAVAALWASEAPIYGRFGYGRAAHFLSLDVPADTAFRPGVDLGTDRVRQLPRERAVPLLAPVYDRVSAQWPGWLDRDELFWAMVLADLPERRQGNSELRFAVHPDGYAIFRTRRGWGDRGADGRIHVQEVVAATPVAAAALWRHLLDYDLVGGVTADVAVDDPITQLLHDPRQAVATHRDSLWVRLVDLDRALVQRRYGGPVDVVLEVSDGFCPWNAARWRLTAQADGPASVSRSGDAADLRLDVADLGAAYLGGPTLVQLAGAGRVQELTPGALVPASRAFAGTRAPHCPEVF</sequence>
<evidence type="ECO:0000256" key="4">
    <source>
        <dbReference type="HAMAP-Rule" id="MF_01812"/>
    </source>
</evidence>
<feature type="binding site" evidence="4">
    <location>
        <begin position="86"/>
        <end position="88"/>
    </location>
    <ligand>
        <name>acetyl-CoA</name>
        <dbReference type="ChEBI" id="CHEBI:57288"/>
    </ligand>
</feature>
<feature type="active site" description="Proton donor" evidence="4">
    <location>
        <position position="128"/>
    </location>
</feature>
<feature type="binding site" evidence="4">
    <location>
        <begin position="123"/>
        <end position="124"/>
    </location>
    <ligand>
        <name>acetyl-CoA</name>
        <dbReference type="ChEBI" id="CHEBI:57288"/>
    </ligand>
</feature>
<organism evidence="6 7">
    <name type="scientific">Pseudonocardia humida</name>
    <dbReference type="NCBI Taxonomy" id="2800819"/>
    <lineage>
        <taxon>Bacteria</taxon>
        <taxon>Bacillati</taxon>
        <taxon>Actinomycetota</taxon>
        <taxon>Actinomycetes</taxon>
        <taxon>Pseudonocardiales</taxon>
        <taxon>Pseudonocardiaceae</taxon>
        <taxon>Pseudonocardia</taxon>
    </lineage>
</organism>
<comment type="subunit">
    <text evidence="4">Homohexamer; trimer of dimers.</text>
</comment>
<feature type="domain" description="N-acetyltransferase" evidence="5">
    <location>
        <begin position="4"/>
        <end position="157"/>
    </location>
</feature>
<dbReference type="InterPro" id="IPR041380">
    <property type="entry name" value="Acetyltransf_17"/>
</dbReference>
<keyword evidence="3 4" id="KW-0012">Acyltransferase</keyword>
<dbReference type="PROSITE" id="PS51186">
    <property type="entry name" value="GNAT"/>
    <property type="match status" value="1"/>
</dbReference>
<feature type="binding site" evidence="4">
    <location>
        <begin position="94"/>
        <end position="99"/>
    </location>
    <ligand>
        <name>acetyl-CoA</name>
        <dbReference type="ChEBI" id="CHEBI:57288"/>
    </ligand>
</feature>
<dbReference type="InterPro" id="IPR025559">
    <property type="entry name" value="Eis_dom"/>
</dbReference>
<dbReference type="SUPFAM" id="SSF55729">
    <property type="entry name" value="Acyl-CoA N-acyltransferases (Nat)"/>
    <property type="match status" value="1"/>
</dbReference>
<evidence type="ECO:0000313" key="6">
    <source>
        <dbReference type="EMBL" id="MCO1655793.1"/>
    </source>
</evidence>
<dbReference type="InterPro" id="IPR036527">
    <property type="entry name" value="SCP2_sterol-bd_dom_sf"/>
</dbReference>
<dbReference type="Pfam" id="PF13530">
    <property type="entry name" value="SCP2_2"/>
    <property type="match status" value="1"/>
</dbReference>
<protein>
    <submittedName>
        <fullName evidence="6">GNAT family N-acetyltransferase</fullName>
    </submittedName>
</protein>
<dbReference type="Gene3D" id="3.30.1050.10">
    <property type="entry name" value="SCP2 sterol-binding domain"/>
    <property type="match status" value="1"/>
</dbReference>
<dbReference type="InterPro" id="IPR000182">
    <property type="entry name" value="GNAT_dom"/>
</dbReference>
<evidence type="ECO:0000259" key="5">
    <source>
        <dbReference type="PROSITE" id="PS51186"/>
    </source>
</evidence>
<reference evidence="6" key="1">
    <citation type="submission" date="2021-04" db="EMBL/GenBank/DDBJ databases">
        <title>Pseudonocardia sp. nov., isolated from sandy soil of mangrove forest.</title>
        <authorList>
            <person name="Zan Z."/>
            <person name="Huang R."/>
            <person name="Liu W."/>
        </authorList>
    </citation>
    <scope>NUCLEOTIDE SEQUENCE</scope>
    <source>
        <strain evidence="6">S2-4</strain>
    </source>
</reference>
<name>A0ABT0ZYH4_9PSEU</name>
<gene>
    <name evidence="6" type="ORF">KDL28_12090</name>
</gene>